<dbReference type="AlphaFoldDB" id="A0A5N0T4V8"/>
<dbReference type="Proteomes" id="UP000326838">
    <property type="component" value="Unassembled WGS sequence"/>
</dbReference>
<gene>
    <name evidence="1" type="ORF">F6B40_15570</name>
</gene>
<accession>A0A5N0T4V8</accession>
<name>A0A5N0T4V8_9MICO</name>
<sequence length="199" mass="21847">MRWDRFFEDLQDQFDAEWEAERAILDTEGERLRLAKVGLRERLVELGRGDPAARTEVSFELRDDSTVTGRVSAVGADWVGVESAGRTGIIPVGSIAAIGLDHADMLRSARPGPDGRASLTERMTLGFVLRDLVRRRVPVTVLTAHGRALTGTIDRAGADHLDLALHDPGSPRRAEAVRGHRLVPFAAVAWVRVDAVERL</sequence>
<keyword evidence="2" id="KW-1185">Reference proteome</keyword>
<organism evidence="1 2">
    <name type="scientific">Microbacterium caowuchunii</name>
    <dbReference type="NCBI Taxonomy" id="2614638"/>
    <lineage>
        <taxon>Bacteria</taxon>
        <taxon>Bacillati</taxon>
        <taxon>Actinomycetota</taxon>
        <taxon>Actinomycetes</taxon>
        <taxon>Micrococcales</taxon>
        <taxon>Microbacteriaceae</taxon>
        <taxon>Microbacterium</taxon>
    </lineage>
</organism>
<evidence type="ECO:0000313" key="2">
    <source>
        <dbReference type="Proteomes" id="UP000326838"/>
    </source>
</evidence>
<dbReference type="EMBL" id="VYUY01000022">
    <property type="protein sequence ID" value="KAA9130095.1"/>
    <property type="molecule type" value="Genomic_DNA"/>
</dbReference>
<comment type="caution">
    <text evidence="1">The sequence shown here is derived from an EMBL/GenBank/DDBJ whole genome shotgun (WGS) entry which is preliminary data.</text>
</comment>
<proteinExistence type="predicted"/>
<protein>
    <submittedName>
        <fullName evidence="1">Uncharacterized protein</fullName>
    </submittedName>
</protein>
<evidence type="ECO:0000313" key="1">
    <source>
        <dbReference type="EMBL" id="KAA9130095.1"/>
    </source>
</evidence>
<dbReference type="RefSeq" id="WP_150895632.1">
    <property type="nucleotide sequence ID" value="NZ_VYUY01000022.1"/>
</dbReference>
<reference evidence="2" key="1">
    <citation type="submission" date="2019-09" db="EMBL/GenBank/DDBJ databases">
        <title>Mumia zhuanghuii sp. nov. isolated from the intestinal contents of plateau pika (Ochotona curzoniae) in the Qinghai-Tibet plateau of China.</title>
        <authorList>
            <person name="Tian Z."/>
        </authorList>
    </citation>
    <scope>NUCLEOTIDE SEQUENCE [LARGE SCALE GENOMIC DNA]</scope>
    <source>
        <strain evidence="2">L-033</strain>
    </source>
</reference>